<feature type="compositionally biased region" description="Basic and acidic residues" evidence="1">
    <location>
        <begin position="743"/>
        <end position="754"/>
    </location>
</feature>
<evidence type="ECO:0000259" key="2">
    <source>
        <dbReference type="PROSITE" id="PS50108"/>
    </source>
</evidence>
<feature type="compositionally biased region" description="Polar residues" evidence="1">
    <location>
        <begin position="658"/>
        <end position="677"/>
    </location>
</feature>
<protein>
    <recommendedName>
        <fullName evidence="2">CRIB domain-containing protein</fullName>
    </recommendedName>
</protein>
<feature type="compositionally biased region" description="Low complexity" evidence="1">
    <location>
        <begin position="274"/>
        <end position="284"/>
    </location>
</feature>
<gene>
    <name evidence="3" type="ORF">PMAA_086650</name>
</gene>
<dbReference type="PROSITE" id="PS50108">
    <property type="entry name" value="CRIB"/>
    <property type="match status" value="1"/>
</dbReference>
<feature type="compositionally biased region" description="Low complexity" evidence="1">
    <location>
        <begin position="231"/>
        <end position="242"/>
    </location>
</feature>
<accession>B6QGU9</accession>
<reference evidence="4" key="1">
    <citation type="journal article" date="2015" name="Genome Announc.">
        <title>Genome sequence of the AIDS-associated pathogen Penicillium marneffei (ATCC18224) and its near taxonomic relative Talaromyces stipitatus (ATCC10500).</title>
        <authorList>
            <person name="Nierman W.C."/>
            <person name="Fedorova-Abrams N.D."/>
            <person name="Andrianopoulos A."/>
        </authorList>
    </citation>
    <scope>NUCLEOTIDE SEQUENCE [LARGE SCALE GENOMIC DNA]</scope>
    <source>
        <strain evidence="4">ATCC 18224 / CBS 334.59 / QM 7333</strain>
    </source>
</reference>
<feature type="region of interest" description="Disordered" evidence="1">
    <location>
        <begin position="1"/>
        <end position="69"/>
    </location>
</feature>
<dbReference type="InterPro" id="IPR000095">
    <property type="entry name" value="CRIB_dom"/>
</dbReference>
<dbReference type="HOGENOM" id="CLU_019373_0_0_1"/>
<feature type="domain" description="CRIB" evidence="2">
    <location>
        <begin position="161"/>
        <end position="174"/>
    </location>
</feature>
<feature type="region of interest" description="Disordered" evidence="1">
    <location>
        <begin position="730"/>
        <end position="754"/>
    </location>
</feature>
<evidence type="ECO:0000313" key="4">
    <source>
        <dbReference type="Proteomes" id="UP000001294"/>
    </source>
</evidence>
<dbReference type="Proteomes" id="UP000001294">
    <property type="component" value="Unassembled WGS sequence"/>
</dbReference>
<evidence type="ECO:0000313" key="3">
    <source>
        <dbReference type="EMBL" id="EEA24684.1"/>
    </source>
</evidence>
<feature type="compositionally biased region" description="Polar residues" evidence="1">
    <location>
        <begin position="42"/>
        <end position="66"/>
    </location>
</feature>
<feature type="compositionally biased region" description="Polar residues" evidence="1">
    <location>
        <begin position="1"/>
        <end position="10"/>
    </location>
</feature>
<dbReference type="AlphaFoldDB" id="B6QGU9"/>
<feature type="region of interest" description="Disordered" evidence="1">
    <location>
        <begin position="656"/>
        <end position="677"/>
    </location>
</feature>
<keyword evidence="4" id="KW-1185">Reference proteome</keyword>
<sequence>MTPRTTSPDSWQDDMDFSQRPPTSSTSDFSDHSFHSRSKSSANVNSPKRLSMFSSRSRSNTANVSYAPTRELPAESLSYGEHPVSPVPYEEKTSENVARSLLVRGSRILRRQGSKLNVVATTLEEEDEFGKSAARFEVSKVFQRVPKLKKNESNDQLKRIISEPYNFHHVTHTSSTQFQALDNTSNVELVEEFSVIQASQTPEPGLKGIRAQALRSDDSLENADDLERRQPTSPTSPLRRSPPVSPREPRSPGRVENFSRPVSRLNKSLPPSPSIIAPPRVSSRQAQSDIPEPTSLAIDELLGVNIQPTIRDYEYPSLDSASFRMVPSLDRIDLAGIFQPELSHAMMGSQLQTTNDPSIEDDGKTTTPFINSYLFDLEDVPEEDETKETDEPIVRTSRFMSISGSIGEFVANEAKVTAAPAHESIIVVQDPQLSFTEEVTSPVLPNFQPIIQDSPVSQASNKTRRTSVAGLVQFPMTWEEDIDFCYEHEAVADCEFDWSRLSLDASRNSVPGAAMVPSLASAAKNMVPHYLQLNASSISATPDLDTGSAQSILTRSHEALTPLSDGAAHGGFFNAGPADHEYPKKLETGDVDNETAYESFLAVGDDSERQFQYYTQTSHPVDVTASPRSSYSQISKYNSQESVILSRAASIVRKHRSSTSTTSVPELTNSANSSRENTIRGSIGSLEHTPLGAMSEASRPGFSIHRPIKSLGSELSALAKLRSAGSNSSIHVVDLPYPSPSPTHDRTKSTSTLDHDDEHQAMQSVQGLPFAVRQSLAAQKRKSRAGYSLFPTLQ</sequence>
<evidence type="ECO:0000256" key="1">
    <source>
        <dbReference type="SAM" id="MobiDB-lite"/>
    </source>
</evidence>
<organism evidence="3 4">
    <name type="scientific">Talaromyces marneffei (strain ATCC 18224 / CBS 334.59 / QM 7333)</name>
    <name type="common">Penicillium marneffei</name>
    <dbReference type="NCBI Taxonomy" id="441960"/>
    <lineage>
        <taxon>Eukaryota</taxon>
        <taxon>Fungi</taxon>
        <taxon>Dikarya</taxon>
        <taxon>Ascomycota</taxon>
        <taxon>Pezizomycotina</taxon>
        <taxon>Eurotiomycetes</taxon>
        <taxon>Eurotiomycetidae</taxon>
        <taxon>Eurotiales</taxon>
        <taxon>Trichocomaceae</taxon>
        <taxon>Talaromyces</taxon>
        <taxon>Talaromyces sect. Talaromyces</taxon>
    </lineage>
</organism>
<dbReference type="STRING" id="441960.B6QGU9"/>
<feature type="region of interest" description="Disordered" evidence="1">
    <location>
        <begin position="217"/>
        <end position="290"/>
    </location>
</feature>
<proteinExistence type="predicted"/>
<dbReference type="VEuPathDB" id="FungiDB:PMAA_086650"/>
<name>B6QGU9_TALMQ</name>
<dbReference type="PhylomeDB" id="B6QGU9"/>
<dbReference type="EMBL" id="DS995901">
    <property type="protein sequence ID" value="EEA24684.1"/>
    <property type="molecule type" value="Genomic_DNA"/>
</dbReference>
<dbReference type="OrthoDB" id="24581at2759"/>